<dbReference type="InterPro" id="IPR008881">
    <property type="entry name" value="Trigger_fac_ribosome-bd_bac"/>
</dbReference>
<dbReference type="GO" id="GO:0043335">
    <property type="term" value="P:protein unfolding"/>
    <property type="evidence" value="ECO:0007669"/>
    <property type="project" value="TreeGrafter"/>
</dbReference>
<dbReference type="InterPro" id="IPR027304">
    <property type="entry name" value="Trigger_fact/SurA_dom_sf"/>
</dbReference>
<dbReference type="InterPro" id="IPR005215">
    <property type="entry name" value="Trig_fac"/>
</dbReference>
<evidence type="ECO:0000256" key="11">
    <source>
        <dbReference type="ARBA" id="ARBA00029986"/>
    </source>
</evidence>
<dbReference type="SUPFAM" id="SSF54534">
    <property type="entry name" value="FKBP-like"/>
    <property type="match status" value="1"/>
</dbReference>
<keyword evidence="7 12" id="KW-0143">Chaperone</keyword>
<dbReference type="Pfam" id="PF05697">
    <property type="entry name" value="Trigger_N"/>
    <property type="match status" value="1"/>
</dbReference>
<dbReference type="GO" id="GO:0051301">
    <property type="term" value="P:cell division"/>
    <property type="evidence" value="ECO:0007669"/>
    <property type="project" value="UniProtKB-KW"/>
</dbReference>
<dbReference type="GO" id="GO:0003755">
    <property type="term" value="F:peptidyl-prolyl cis-trans isomerase activity"/>
    <property type="evidence" value="ECO:0007669"/>
    <property type="project" value="UniProtKB-UniRule"/>
</dbReference>
<dbReference type="InterPro" id="IPR036611">
    <property type="entry name" value="Trigger_fac_ribosome-bd_sf"/>
</dbReference>
<evidence type="ECO:0000256" key="1">
    <source>
        <dbReference type="ARBA" id="ARBA00000971"/>
    </source>
</evidence>
<evidence type="ECO:0000256" key="12">
    <source>
        <dbReference type="HAMAP-Rule" id="MF_00303"/>
    </source>
</evidence>
<dbReference type="STRING" id="862517.HMPREF9225_1945"/>
<evidence type="ECO:0000256" key="3">
    <source>
        <dbReference type="ARBA" id="ARBA00013194"/>
    </source>
</evidence>
<dbReference type="PIRSF" id="PIRSF003095">
    <property type="entry name" value="Trigger_factor"/>
    <property type="match status" value="1"/>
</dbReference>
<evidence type="ECO:0000256" key="10">
    <source>
        <dbReference type="ARBA" id="ARBA00024849"/>
    </source>
</evidence>
<dbReference type="Pfam" id="PF00254">
    <property type="entry name" value="FKBP_C"/>
    <property type="match status" value="1"/>
</dbReference>
<dbReference type="GO" id="GO:0005737">
    <property type="term" value="C:cytoplasm"/>
    <property type="evidence" value="ECO:0007669"/>
    <property type="project" value="UniProtKB-SubCell"/>
</dbReference>
<dbReference type="eggNOG" id="COG0544">
    <property type="taxonomic scope" value="Bacteria"/>
</dbReference>
<keyword evidence="8 12" id="KW-0413">Isomerase</keyword>
<evidence type="ECO:0000256" key="2">
    <source>
        <dbReference type="ARBA" id="ARBA00005464"/>
    </source>
</evidence>
<keyword evidence="5 12" id="KW-0132">Cell division</keyword>
<dbReference type="GO" id="GO:0044183">
    <property type="term" value="F:protein folding chaperone"/>
    <property type="evidence" value="ECO:0007669"/>
    <property type="project" value="TreeGrafter"/>
</dbReference>
<dbReference type="InterPro" id="IPR001179">
    <property type="entry name" value="PPIase_FKBP_dom"/>
</dbReference>
<comment type="similarity">
    <text evidence="2 12 14">Belongs to the FKBP-type PPIase family. Tig subfamily.</text>
</comment>
<sequence length="475" mass="54934">MTEILKRENNKVYFDITLPKEEVKKAEVVAYNKLKKTVQIPGFRKGHAPKMIIENVYGKGIFLEDAVNELLPKYYEEAIKELKLEVVDQPDVDFDENISSDEDVVCHFSVFVKPEIEIEKYKGLEVEDAKHEVTDEMLDEDLKRQQKMNARSVNIDDRAAAEHDKVNIDFEGFIDGKAFPGGKGENQDLELGSGTFIPGFEEQIIGKNIGDEFDVVTKFPEDYHAEEFRGKEATFKTKLNSITVEELPEIDDEFIKDISEFDTVDEYKADLRKKLEEEAEKRTKLDREGNVLKKIAEKVEVDLPERMVEDEVDRTIQSYNQSMQGQGITLEQYLQMLGTDINTFREGQKEQAKASIISRLIVEKIVELENIEVTDEEVEAEIDKVLGEYFKDDAEKREDMKKMMLETNKAAVEDDLKARRALDILVNENKFVEKKEEKKAAKKETKKTAKKEDKTEEKKTKKVKKSEEKEEKKED</sequence>
<dbReference type="Pfam" id="PF05698">
    <property type="entry name" value="Trigger_C"/>
    <property type="match status" value="1"/>
</dbReference>
<gene>
    <name evidence="12 17" type="primary">tig</name>
    <name evidence="17" type="ORF">HMPREF9225_1945</name>
</gene>
<comment type="caution">
    <text evidence="17">The sequence shown here is derived from an EMBL/GenBank/DDBJ whole genome shotgun (WGS) entry which is preliminary data.</text>
</comment>
<dbReference type="Gene3D" id="3.30.70.1050">
    <property type="entry name" value="Trigger factor ribosome-binding domain"/>
    <property type="match status" value="1"/>
</dbReference>
<evidence type="ECO:0000256" key="6">
    <source>
        <dbReference type="ARBA" id="ARBA00023110"/>
    </source>
</evidence>
<evidence type="ECO:0000256" key="13">
    <source>
        <dbReference type="PROSITE-ProRule" id="PRU00277"/>
    </source>
</evidence>
<dbReference type="NCBIfam" id="TIGR00115">
    <property type="entry name" value="tig"/>
    <property type="match status" value="1"/>
</dbReference>
<dbReference type="InterPro" id="IPR008880">
    <property type="entry name" value="Trigger_fac_C"/>
</dbReference>
<evidence type="ECO:0000256" key="7">
    <source>
        <dbReference type="ARBA" id="ARBA00023186"/>
    </source>
</evidence>
<comment type="function">
    <text evidence="10 12">Involved in protein export. Acts as a chaperone by maintaining the newly synthesized protein in an open conformation. Functions as a peptidyl-prolyl cis-trans isomerase.</text>
</comment>
<evidence type="ECO:0000256" key="9">
    <source>
        <dbReference type="ARBA" id="ARBA00023306"/>
    </source>
</evidence>
<dbReference type="PROSITE" id="PS50059">
    <property type="entry name" value="FKBP_PPIASE"/>
    <property type="match status" value="1"/>
</dbReference>
<evidence type="ECO:0000313" key="17">
    <source>
        <dbReference type="EMBL" id="EFM24524.1"/>
    </source>
</evidence>
<dbReference type="EMBL" id="AEEH01000053">
    <property type="protein sequence ID" value="EFM24524.1"/>
    <property type="molecule type" value="Genomic_DNA"/>
</dbReference>
<comment type="subcellular location">
    <subcellularLocation>
        <location evidence="12">Cytoplasm</location>
    </subcellularLocation>
    <text evidence="12">About half TF is bound to the ribosome near the polypeptide exit tunnel while the other half is free in the cytoplasm.</text>
</comment>
<comment type="domain">
    <text evidence="12">Consists of 3 domains; the N-terminus binds the ribosome, the middle domain has PPIase activity, while the C-terminus has intrinsic chaperone activity on its own.</text>
</comment>
<evidence type="ECO:0000256" key="4">
    <source>
        <dbReference type="ARBA" id="ARBA00016902"/>
    </source>
</evidence>
<reference evidence="17 18" key="1">
    <citation type="submission" date="2010-07" db="EMBL/GenBank/DDBJ databases">
        <authorList>
            <person name="Muzny D."/>
            <person name="Qin X."/>
            <person name="Deng J."/>
            <person name="Jiang H."/>
            <person name="Liu Y."/>
            <person name="Qu J."/>
            <person name="Song X.-Z."/>
            <person name="Zhang L."/>
            <person name="Thornton R."/>
            <person name="Coyle M."/>
            <person name="Francisco L."/>
            <person name="Jackson L."/>
            <person name="Javaid M."/>
            <person name="Korchina V."/>
            <person name="Kovar C."/>
            <person name="Mata R."/>
            <person name="Mathew T."/>
            <person name="Ngo R."/>
            <person name="Nguyen L."/>
            <person name="Nguyen N."/>
            <person name="Okwuonu G."/>
            <person name="Ongeri F."/>
            <person name="Pham C."/>
            <person name="Simmons D."/>
            <person name="Wilczek-Boney K."/>
            <person name="Hale W."/>
            <person name="Jakkamsetti A."/>
            <person name="Pham P."/>
            <person name="Ruth R."/>
            <person name="San Lucas F."/>
            <person name="Warren J."/>
            <person name="Zhang J."/>
            <person name="Zhao Z."/>
            <person name="Zhou C."/>
            <person name="Zhu D."/>
            <person name="Lee S."/>
            <person name="Bess C."/>
            <person name="Blankenburg K."/>
            <person name="Forbes L."/>
            <person name="Fu Q."/>
            <person name="Gubbala S."/>
            <person name="Hirani K."/>
            <person name="Jayaseelan J.C."/>
            <person name="Lara F."/>
            <person name="Munidasa M."/>
            <person name="Palculict T."/>
            <person name="Patil S."/>
            <person name="Pu L.-L."/>
            <person name="Saada N."/>
            <person name="Tang L."/>
            <person name="Weissenberger G."/>
            <person name="Zhu Y."/>
            <person name="Hemphill L."/>
            <person name="Shang Y."/>
            <person name="Youmans B."/>
            <person name="Ayvaz T."/>
            <person name="Ross M."/>
            <person name="Santibanez J."/>
            <person name="Aqrawi P."/>
            <person name="Gross S."/>
            <person name="Joshi V."/>
            <person name="Fowler G."/>
            <person name="Nazareth L."/>
            <person name="Reid J."/>
            <person name="Worley K."/>
            <person name="Petrosino J."/>
            <person name="Highlander S."/>
            <person name="Gibbs R."/>
        </authorList>
    </citation>
    <scope>NUCLEOTIDE SEQUENCE [LARGE SCALE GENOMIC DNA]</scope>
    <source>
        <strain evidence="17 18">ATCC BAA-1640</strain>
    </source>
</reference>
<dbReference type="Proteomes" id="UP000003280">
    <property type="component" value="Unassembled WGS sequence"/>
</dbReference>
<dbReference type="Gene3D" id="1.10.3120.10">
    <property type="entry name" value="Trigger factor, C-terminal domain"/>
    <property type="match status" value="1"/>
</dbReference>
<dbReference type="PANTHER" id="PTHR30560">
    <property type="entry name" value="TRIGGER FACTOR CHAPERONE AND PEPTIDYL-PROLYL CIS/TRANS ISOMERASE"/>
    <property type="match status" value="1"/>
</dbReference>
<dbReference type="SUPFAM" id="SSF109998">
    <property type="entry name" value="Triger factor/SurA peptide-binding domain-like"/>
    <property type="match status" value="1"/>
</dbReference>
<accession>E0NP56</accession>
<keyword evidence="12" id="KW-0963">Cytoplasm</keyword>
<dbReference type="HOGENOM" id="CLU_033058_3_2_9"/>
<proteinExistence type="inferred from homology"/>
<dbReference type="EC" id="5.2.1.8" evidence="3 12"/>
<keyword evidence="18" id="KW-1185">Reference proteome</keyword>
<evidence type="ECO:0000259" key="16">
    <source>
        <dbReference type="PROSITE" id="PS50059"/>
    </source>
</evidence>
<dbReference type="RefSeq" id="WP_008902720.1">
    <property type="nucleotide sequence ID" value="NZ_GL397071.1"/>
</dbReference>
<protein>
    <recommendedName>
        <fullName evidence="4 12">Trigger factor</fullName>
        <shortName evidence="12">TF</shortName>
        <ecNumber evidence="3 12">5.2.1.8</ecNumber>
    </recommendedName>
    <alternativeName>
        <fullName evidence="11 12">PPIase</fullName>
    </alternativeName>
</protein>
<dbReference type="Gene3D" id="3.10.50.40">
    <property type="match status" value="1"/>
</dbReference>
<dbReference type="AlphaFoldDB" id="E0NP56"/>
<dbReference type="SUPFAM" id="SSF102735">
    <property type="entry name" value="Trigger factor ribosome-binding domain"/>
    <property type="match status" value="1"/>
</dbReference>
<evidence type="ECO:0000313" key="18">
    <source>
        <dbReference type="Proteomes" id="UP000003280"/>
    </source>
</evidence>
<dbReference type="HAMAP" id="MF_00303">
    <property type="entry name" value="Trigger_factor_Tig"/>
    <property type="match status" value="1"/>
</dbReference>
<evidence type="ECO:0000256" key="5">
    <source>
        <dbReference type="ARBA" id="ARBA00022618"/>
    </source>
</evidence>
<evidence type="ECO:0000256" key="15">
    <source>
        <dbReference type="SAM" id="MobiDB-lite"/>
    </source>
</evidence>
<dbReference type="FunFam" id="3.10.50.40:FF:000001">
    <property type="entry name" value="Trigger factor"/>
    <property type="match status" value="1"/>
</dbReference>
<evidence type="ECO:0000256" key="8">
    <source>
        <dbReference type="ARBA" id="ARBA00023235"/>
    </source>
</evidence>
<dbReference type="PANTHER" id="PTHR30560:SF3">
    <property type="entry name" value="TRIGGER FACTOR-LIKE PROTEIN TIG, CHLOROPLASTIC"/>
    <property type="match status" value="1"/>
</dbReference>
<comment type="catalytic activity">
    <reaction evidence="1 12 13">
        <text>[protein]-peptidylproline (omega=180) = [protein]-peptidylproline (omega=0)</text>
        <dbReference type="Rhea" id="RHEA:16237"/>
        <dbReference type="Rhea" id="RHEA-COMP:10747"/>
        <dbReference type="Rhea" id="RHEA-COMP:10748"/>
        <dbReference type="ChEBI" id="CHEBI:83833"/>
        <dbReference type="ChEBI" id="CHEBI:83834"/>
        <dbReference type="EC" id="5.2.1.8"/>
    </reaction>
</comment>
<name>E0NP56_9FIRM</name>
<feature type="region of interest" description="Disordered" evidence="15">
    <location>
        <begin position="434"/>
        <end position="475"/>
    </location>
</feature>
<dbReference type="GO" id="GO:0051083">
    <property type="term" value="P:'de novo' cotranslational protein folding"/>
    <property type="evidence" value="ECO:0007669"/>
    <property type="project" value="TreeGrafter"/>
</dbReference>
<feature type="domain" description="PPIase FKBP-type" evidence="16">
    <location>
        <begin position="163"/>
        <end position="245"/>
    </location>
</feature>
<evidence type="ECO:0000256" key="14">
    <source>
        <dbReference type="RuleBase" id="RU003914"/>
    </source>
</evidence>
<keyword evidence="6 12" id="KW-0697">Rotamase</keyword>
<dbReference type="OrthoDB" id="9767721at2"/>
<dbReference type="InterPro" id="IPR046357">
    <property type="entry name" value="PPIase_dom_sf"/>
</dbReference>
<dbReference type="InterPro" id="IPR037041">
    <property type="entry name" value="Trigger_fac_C_sf"/>
</dbReference>
<dbReference type="GO" id="GO:0015031">
    <property type="term" value="P:protein transport"/>
    <property type="evidence" value="ECO:0007669"/>
    <property type="project" value="UniProtKB-UniRule"/>
</dbReference>
<dbReference type="GO" id="GO:0043022">
    <property type="term" value="F:ribosome binding"/>
    <property type="evidence" value="ECO:0007669"/>
    <property type="project" value="TreeGrafter"/>
</dbReference>
<organism evidence="17 18">
    <name type="scientific">Peptoniphilus duerdenii ATCC BAA-1640</name>
    <dbReference type="NCBI Taxonomy" id="862517"/>
    <lineage>
        <taxon>Bacteria</taxon>
        <taxon>Bacillati</taxon>
        <taxon>Bacillota</taxon>
        <taxon>Tissierellia</taxon>
        <taxon>Tissierellales</taxon>
        <taxon>Peptoniphilaceae</taxon>
        <taxon>Peptoniphilus</taxon>
    </lineage>
</organism>
<keyword evidence="9 12" id="KW-0131">Cell cycle</keyword>